<evidence type="ECO:0000313" key="2">
    <source>
        <dbReference type="EMBL" id="EAS63358.1"/>
    </source>
</evidence>
<keyword evidence="1" id="KW-1133">Transmembrane helix</keyword>
<name>Q1ZM82_PHOAS</name>
<gene>
    <name evidence="2" type="ORF">VAS14_16292</name>
</gene>
<feature type="transmembrane region" description="Helical" evidence="1">
    <location>
        <begin position="261"/>
        <end position="282"/>
    </location>
</feature>
<dbReference type="HOGENOM" id="CLU_976104_0_0_6"/>
<evidence type="ECO:0000313" key="3">
    <source>
        <dbReference type="Proteomes" id="UP000001603"/>
    </source>
</evidence>
<evidence type="ECO:0000256" key="1">
    <source>
        <dbReference type="SAM" id="Phobius"/>
    </source>
</evidence>
<sequence length="285" mass="32845">MEFKVKSDFEFNIAYLKSDKRHALKELAKNTNELVTSLVPFFTTHFFTLGDISIKELNNKNNFFNKVIVAQLESGLISKDNKLNLSNQYVMVGKSSNIENIRLFITPINTYSKEYCNIDGFVNYNPSYHRKENYDSIEISIYLSKKIFSQILSYIENSSLISASLCLKNIPGIYKNLSSKNNNQLKVLTNIPEHTMINSYDNDKVKRLGIPSESVICFFIRGEIDNFISANSKGLTVMFIENKLNNRKENKDISFENKNNVIIKIMIYLLSILCFLCSFIHIKSN</sequence>
<protein>
    <submittedName>
        <fullName evidence="2">Uncharacterized protein</fullName>
    </submittedName>
</protein>
<accession>Q1ZM82</accession>
<dbReference type="EMBL" id="AAOJ01000008">
    <property type="protein sequence ID" value="EAS63358.1"/>
    <property type="molecule type" value="Genomic_DNA"/>
</dbReference>
<reference evidence="2 3" key="1">
    <citation type="journal article" date="2009" name="Proc. Natl. Acad. Sci. U.S.A.">
        <title>The genomic basis of trophic strategy in marine bacteria.</title>
        <authorList>
            <person name="Lauro F.M."/>
            <person name="McDougald D."/>
            <person name="Thomas T."/>
            <person name="Williams T.J."/>
            <person name="Egan S."/>
            <person name="Rice S."/>
            <person name="DeMaere M.Z."/>
            <person name="Ting L."/>
            <person name="Ertan H."/>
            <person name="Johnson J."/>
            <person name="Ferriera S."/>
            <person name="Lapidus A."/>
            <person name="Anderson I."/>
            <person name="Kyrpides N."/>
            <person name="Munk A.C."/>
            <person name="Detter C."/>
            <person name="Han C.S."/>
            <person name="Brown M.V."/>
            <person name="Robb F.T."/>
            <person name="Kjelleberg S."/>
            <person name="Cavicchioli R."/>
        </authorList>
    </citation>
    <scope>NUCLEOTIDE SEQUENCE [LARGE SCALE GENOMIC DNA]</scope>
    <source>
        <strain evidence="2 3">S14</strain>
    </source>
</reference>
<dbReference type="AlphaFoldDB" id="Q1ZM82"/>
<comment type="caution">
    <text evidence="2">The sequence shown here is derived from an EMBL/GenBank/DDBJ whole genome shotgun (WGS) entry which is preliminary data.</text>
</comment>
<dbReference type="OrthoDB" id="9884622at2"/>
<keyword evidence="1" id="KW-0812">Transmembrane</keyword>
<dbReference type="Proteomes" id="UP000001603">
    <property type="component" value="Unassembled WGS sequence"/>
</dbReference>
<keyword evidence="1" id="KW-0472">Membrane</keyword>
<organism evidence="2 3">
    <name type="scientific">Photobacterium angustum (strain S14 / CCUG 15956)</name>
    <name type="common">Vibrio sp. (strain S14 / CCUG 15956)</name>
    <dbReference type="NCBI Taxonomy" id="314292"/>
    <lineage>
        <taxon>Bacteria</taxon>
        <taxon>Pseudomonadati</taxon>
        <taxon>Pseudomonadota</taxon>
        <taxon>Gammaproteobacteria</taxon>
        <taxon>Vibrionales</taxon>
        <taxon>Vibrionaceae</taxon>
        <taxon>Photobacterium</taxon>
    </lineage>
</organism>
<proteinExistence type="predicted"/>